<evidence type="ECO:0000313" key="5">
    <source>
        <dbReference type="EMBL" id="KAK7506812.1"/>
    </source>
</evidence>
<evidence type="ECO:0000256" key="1">
    <source>
        <dbReference type="ARBA" id="ARBA00023157"/>
    </source>
</evidence>
<proteinExistence type="predicted"/>
<evidence type="ECO:0000313" key="6">
    <source>
        <dbReference type="Proteomes" id="UP001519460"/>
    </source>
</evidence>
<keyword evidence="1" id="KW-1015">Disulfide bond</keyword>
<feature type="region of interest" description="Disordered" evidence="2">
    <location>
        <begin position="256"/>
        <end position="293"/>
    </location>
</feature>
<gene>
    <name evidence="5" type="ORF">BaRGS_00001663</name>
</gene>
<feature type="region of interest" description="Disordered" evidence="2">
    <location>
        <begin position="27"/>
        <end position="101"/>
    </location>
</feature>
<sequence length="799" mass="87590">MWISWALFFVSSWVYLATSVPVTTSVPFTTARGGFKKTSRSSSPNGTPAPPEKGSTDPVRLTEKRIPTQTPQPITSSTNSDPAMSVSSAKTNSGESTVNGNATNVTEHMFKTMQVSTNATHSDTTISMSDAKTDFEENVAKGFIFPGDANVTHHAVLYPILFPDPASPCLLPAVSSQNELENAQSGHWTQDNSAHPDGDVRLTFPFLDDGFCDGQQWSCKGLCGTTLSPFHCSCHDSCAVYRTCCPDFHRTCNSSEGTNGKNSSLTQSSQQSTGAVPSATHDSSIPPDMLKDNSEDNIARDIFMNRWTGLTARCVTAVRAVLVDVCPGDADDSETDACAATAPKTFTDIAPVTDPVTGLHFRNVHCYRCWRRLVDQFDDLTGPLEDGPNVMNSTTKGNLPSPLPWKADISMSYKNRPPGEDSLTELVDHAVNNPETVSWSPPGNYSHHACMTHRFQACAEGVADDFDRANSGFGRGLNHSMLSELCQSFYSPVQDVSSLQENMYANKFCLLCSVLEEEANGKGDVSLEERLNALTCRVPTRWVDPYQHHVFTFHILLDWDVADSGWKLQNSIKPGETDRPGNFVWSTLRCDDRKCQQMNCTHFSMMLNGACSSMHHVVVRTTVVIMCLTTSDNQTCAERLESSKEGHSARSLVREIQEVLLSILTHYVPWLFEIRGPTNGSSILYTPDKGLYFAYQSATSTEGPFSARNIDDVTIALGSYLEKAGITGNVRLCYTLFTIRVTHENKILSAYCSQLRTRRFALTGNPELLAATGVGACLQNELNLKLLLAALQAMLSIIM</sequence>
<dbReference type="AlphaFoldDB" id="A0ABD0M5N3"/>
<dbReference type="Gene3D" id="4.10.410.20">
    <property type="match status" value="1"/>
</dbReference>
<dbReference type="Pfam" id="PF01033">
    <property type="entry name" value="Somatomedin_B"/>
    <property type="match status" value="1"/>
</dbReference>
<feature type="compositionally biased region" description="Low complexity" evidence="2">
    <location>
        <begin position="67"/>
        <end position="78"/>
    </location>
</feature>
<dbReference type="EMBL" id="JACVVK020000005">
    <property type="protein sequence ID" value="KAK7506812.1"/>
    <property type="molecule type" value="Genomic_DNA"/>
</dbReference>
<accession>A0ABD0M5N3</accession>
<dbReference type="InterPro" id="IPR036024">
    <property type="entry name" value="Somatomedin_B-like_dom_sf"/>
</dbReference>
<feature type="compositionally biased region" description="Polar residues" evidence="2">
    <location>
        <begin position="79"/>
        <end position="101"/>
    </location>
</feature>
<feature type="chain" id="PRO_5044788138" description="SMB domain-containing protein" evidence="3">
    <location>
        <begin position="20"/>
        <end position="799"/>
    </location>
</feature>
<feature type="compositionally biased region" description="Low complexity" evidence="2">
    <location>
        <begin position="263"/>
        <end position="273"/>
    </location>
</feature>
<feature type="signal peptide" evidence="3">
    <location>
        <begin position="1"/>
        <end position="19"/>
    </location>
</feature>
<dbReference type="SUPFAM" id="SSF90188">
    <property type="entry name" value="Somatomedin B domain"/>
    <property type="match status" value="1"/>
</dbReference>
<organism evidence="5 6">
    <name type="scientific">Batillaria attramentaria</name>
    <dbReference type="NCBI Taxonomy" id="370345"/>
    <lineage>
        <taxon>Eukaryota</taxon>
        <taxon>Metazoa</taxon>
        <taxon>Spiralia</taxon>
        <taxon>Lophotrochozoa</taxon>
        <taxon>Mollusca</taxon>
        <taxon>Gastropoda</taxon>
        <taxon>Caenogastropoda</taxon>
        <taxon>Sorbeoconcha</taxon>
        <taxon>Cerithioidea</taxon>
        <taxon>Batillariidae</taxon>
        <taxon>Batillaria</taxon>
    </lineage>
</organism>
<evidence type="ECO:0000259" key="4">
    <source>
        <dbReference type="PROSITE" id="PS50958"/>
    </source>
</evidence>
<dbReference type="PROSITE" id="PS50958">
    <property type="entry name" value="SMB_2"/>
    <property type="match status" value="1"/>
</dbReference>
<evidence type="ECO:0000256" key="2">
    <source>
        <dbReference type="SAM" id="MobiDB-lite"/>
    </source>
</evidence>
<evidence type="ECO:0000256" key="3">
    <source>
        <dbReference type="SAM" id="SignalP"/>
    </source>
</evidence>
<dbReference type="SMART" id="SM00201">
    <property type="entry name" value="SO"/>
    <property type="match status" value="1"/>
</dbReference>
<protein>
    <recommendedName>
        <fullName evidence="4">SMB domain-containing protein</fullName>
    </recommendedName>
</protein>
<keyword evidence="3" id="KW-0732">Signal</keyword>
<dbReference type="InterPro" id="IPR001212">
    <property type="entry name" value="Somatomedin_B_dom"/>
</dbReference>
<dbReference type="PROSITE" id="PS00524">
    <property type="entry name" value="SMB_1"/>
    <property type="match status" value="1"/>
</dbReference>
<comment type="caution">
    <text evidence="5">The sequence shown here is derived from an EMBL/GenBank/DDBJ whole genome shotgun (WGS) entry which is preliminary data.</text>
</comment>
<reference evidence="5 6" key="1">
    <citation type="journal article" date="2023" name="Sci. Data">
        <title>Genome assembly of the Korean intertidal mud-creeper Batillaria attramentaria.</title>
        <authorList>
            <person name="Patra A.K."/>
            <person name="Ho P.T."/>
            <person name="Jun S."/>
            <person name="Lee S.J."/>
            <person name="Kim Y."/>
            <person name="Won Y.J."/>
        </authorList>
    </citation>
    <scope>NUCLEOTIDE SEQUENCE [LARGE SCALE GENOMIC DNA]</scope>
    <source>
        <strain evidence="5">Wonlab-2016</strain>
    </source>
</reference>
<feature type="domain" description="SMB" evidence="4">
    <location>
        <begin position="215"/>
        <end position="258"/>
    </location>
</feature>
<dbReference type="Proteomes" id="UP001519460">
    <property type="component" value="Unassembled WGS sequence"/>
</dbReference>
<keyword evidence="6" id="KW-1185">Reference proteome</keyword>
<name>A0ABD0M5N3_9CAEN</name>